<dbReference type="InterPro" id="IPR003501">
    <property type="entry name" value="PTS_EIIB_2/3"/>
</dbReference>
<evidence type="ECO:0000313" key="10">
    <source>
        <dbReference type="Proteomes" id="UP000195781"/>
    </source>
</evidence>
<dbReference type="GO" id="GO:0009401">
    <property type="term" value="P:phosphoenolpyruvate-dependent sugar phosphotransferase system"/>
    <property type="evidence" value="ECO:0007669"/>
    <property type="project" value="UniProtKB-KW"/>
</dbReference>
<dbReference type="PANTHER" id="PTHR34581">
    <property type="entry name" value="PTS SYSTEM N,N'-DIACETYLCHITOBIOSE-SPECIFIC EIIB COMPONENT"/>
    <property type="match status" value="1"/>
</dbReference>
<keyword evidence="2" id="KW-0597">Phosphoprotein</keyword>
<evidence type="ECO:0000256" key="5">
    <source>
        <dbReference type="ARBA" id="ARBA00022683"/>
    </source>
</evidence>
<dbReference type="GO" id="GO:0008982">
    <property type="term" value="F:protein-N(PI)-phosphohistidine-sugar phosphotransferase activity"/>
    <property type="evidence" value="ECO:0007669"/>
    <property type="project" value="InterPro"/>
</dbReference>
<dbReference type="CDD" id="cd05564">
    <property type="entry name" value="PTS_IIB_chitobiose_lichenan"/>
    <property type="match status" value="1"/>
</dbReference>
<evidence type="ECO:0000256" key="2">
    <source>
        <dbReference type="ARBA" id="ARBA00022553"/>
    </source>
</evidence>
<protein>
    <recommendedName>
        <fullName evidence="8">PTS EIIB type-3 domain-containing protein</fullName>
    </recommendedName>
</protein>
<comment type="caution">
    <text evidence="9">The sequence shown here is derived from an EMBL/GenBank/DDBJ whole genome shotgun (WGS) entry which is preliminary data.</text>
</comment>
<feature type="modified residue" description="Phosphocysteine; by EIIA" evidence="7">
    <location>
        <position position="7"/>
    </location>
</feature>
<evidence type="ECO:0000313" key="9">
    <source>
        <dbReference type="EMBL" id="OUN87561.1"/>
    </source>
</evidence>
<evidence type="ECO:0000259" key="8">
    <source>
        <dbReference type="PROSITE" id="PS51100"/>
    </source>
</evidence>
<dbReference type="RefSeq" id="WP_094335769.1">
    <property type="nucleotide sequence ID" value="NZ_NFIE01000016.1"/>
</dbReference>
<dbReference type="InterPro" id="IPR051819">
    <property type="entry name" value="PTS_sugar-specific_EIIB"/>
</dbReference>
<evidence type="ECO:0000256" key="4">
    <source>
        <dbReference type="ARBA" id="ARBA00022679"/>
    </source>
</evidence>
<dbReference type="OrthoDB" id="9808134at2"/>
<dbReference type="PROSITE" id="PS51100">
    <property type="entry name" value="PTS_EIIB_TYPE_3"/>
    <property type="match status" value="1"/>
</dbReference>
<dbReference type="PANTHER" id="PTHR34581:SF2">
    <property type="entry name" value="PTS SYSTEM N,N'-DIACETYLCHITOBIOSE-SPECIFIC EIIB COMPONENT"/>
    <property type="match status" value="1"/>
</dbReference>
<reference evidence="10" key="1">
    <citation type="submission" date="2017-04" db="EMBL/GenBank/DDBJ databases">
        <title>Function of individual gut microbiota members based on whole genome sequencing of pure cultures obtained from chicken caecum.</title>
        <authorList>
            <person name="Medvecky M."/>
            <person name="Cejkova D."/>
            <person name="Polansky O."/>
            <person name="Karasova D."/>
            <person name="Kubasova T."/>
            <person name="Cizek A."/>
            <person name="Rychlik I."/>
        </authorList>
    </citation>
    <scope>NUCLEOTIDE SEQUENCE [LARGE SCALE GENOMIC DNA]</scope>
    <source>
        <strain evidence="10">An5</strain>
    </source>
</reference>
<proteinExistence type="predicted"/>
<dbReference type="GO" id="GO:0016301">
    <property type="term" value="F:kinase activity"/>
    <property type="evidence" value="ECO:0007669"/>
    <property type="project" value="UniProtKB-KW"/>
</dbReference>
<dbReference type="Proteomes" id="UP000195781">
    <property type="component" value="Unassembled WGS sequence"/>
</dbReference>
<organism evidence="9 10">
    <name type="scientific">[Collinsella] massiliensis</name>
    <dbReference type="NCBI Taxonomy" id="1232426"/>
    <lineage>
        <taxon>Bacteria</taxon>
        <taxon>Bacillati</taxon>
        <taxon>Actinomycetota</taxon>
        <taxon>Coriobacteriia</taxon>
        <taxon>Coriobacteriales</taxon>
        <taxon>Coriobacteriaceae</taxon>
        <taxon>Enorma</taxon>
    </lineage>
</organism>
<gene>
    <name evidence="9" type="ORF">B5G02_07370</name>
</gene>
<dbReference type="Gene3D" id="3.40.50.2300">
    <property type="match status" value="1"/>
</dbReference>
<accession>A0A1Y3XR78</accession>
<dbReference type="EMBL" id="NFIE01000016">
    <property type="protein sequence ID" value="OUN87561.1"/>
    <property type="molecule type" value="Genomic_DNA"/>
</dbReference>
<dbReference type="SUPFAM" id="SSF52794">
    <property type="entry name" value="PTS system IIB component-like"/>
    <property type="match status" value="1"/>
</dbReference>
<dbReference type="Pfam" id="PF02302">
    <property type="entry name" value="PTS_IIB"/>
    <property type="match status" value="1"/>
</dbReference>
<feature type="domain" description="PTS EIIB type-3" evidence="8">
    <location>
        <begin position="1"/>
        <end position="100"/>
    </location>
</feature>
<evidence type="ECO:0000256" key="1">
    <source>
        <dbReference type="ARBA" id="ARBA00022448"/>
    </source>
</evidence>
<keyword evidence="6" id="KW-0418">Kinase</keyword>
<dbReference type="InterPro" id="IPR036095">
    <property type="entry name" value="PTS_EIIB-like_sf"/>
</dbReference>
<keyword evidence="5" id="KW-0598">Phosphotransferase system</keyword>
<dbReference type="AlphaFoldDB" id="A0A1Y3XR78"/>
<name>A0A1Y3XR78_9ACTN</name>
<keyword evidence="1" id="KW-0813">Transport</keyword>
<evidence type="ECO:0000256" key="6">
    <source>
        <dbReference type="ARBA" id="ARBA00022777"/>
    </source>
</evidence>
<evidence type="ECO:0000256" key="7">
    <source>
        <dbReference type="PROSITE-ProRule" id="PRU00423"/>
    </source>
</evidence>
<keyword evidence="10" id="KW-1185">Reference proteome</keyword>
<keyword evidence="3" id="KW-0762">Sugar transport</keyword>
<keyword evidence="4" id="KW-0808">Transferase</keyword>
<sequence length="100" mass="10709">MKWMICCYAGMTTSILGKKLEEEAASRGYDVTVQAFPVSEAADEAANMDLVLLGPHVRFVKPEIEKGANGTPIYVMAPQDFGTMNTKAIVDAALKLVSAA</sequence>
<dbReference type="InterPro" id="IPR013012">
    <property type="entry name" value="PTS_EIIB_3"/>
</dbReference>
<evidence type="ECO:0000256" key="3">
    <source>
        <dbReference type="ARBA" id="ARBA00022597"/>
    </source>
</evidence>